<proteinExistence type="inferred from homology"/>
<feature type="domain" description="FAD dependent oxidoreductase central" evidence="7">
    <location>
        <begin position="372"/>
        <end position="426"/>
    </location>
</feature>
<keyword evidence="2" id="KW-0032">Aminotransferase</keyword>
<dbReference type="EMBL" id="CP134145">
    <property type="protein sequence ID" value="WNC72435.1"/>
    <property type="molecule type" value="Genomic_DNA"/>
</dbReference>
<name>A0ABY9TUF7_9GAMM</name>
<accession>A0ABY9TUF7</accession>
<evidence type="ECO:0000256" key="1">
    <source>
        <dbReference type="ARBA" id="ARBA00008609"/>
    </source>
</evidence>
<dbReference type="PROSITE" id="PS51257">
    <property type="entry name" value="PROKAR_LIPOPROTEIN"/>
    <property type="match status" value="1"/>
</dbReference>
<evidence type="ECO:0000313" key="8">
    <source>
        <dbReference type="EMBL" id="WNC72435.1"/>
    </source>
</evidence>
<dbReference type="InterPro" id="IPR028896">
    <property type="entry name" value="GcvT/YgfZ/DmdA"/>
</dbReference>
<feature type="domain" description="FAD dependent oxidoreductase" evidence="4">
    <location>
        <begin position="6"/>
        <end position="369"/>
    </location>
</feature>
<dbReference type="InterPro" id="IPR029043">
    <property type="entry name" value="GcvT/YgfZ_C"/>
</dbReference>
<dbReference type="RefSeq" id="WP_348391552.1">
    <property type="nucleotide sequence ID" value="NZ_CP134145.1"/>
</dbReference>
<dbReference type="Gene3D" id="3.50.50.60">
    <property type="entry name" value="FAD/NAD(P)-binding domain"/>
    <property type="match status" value="1"/>
</dbReference>
<feature type="domain" description="Aminomethyltransferase C-terminal" evidence="6">
    <location>
        <begin position="731"/>
        <end position="809"/>
    </location>
</feature>
<dbReference type="Pfam" id="PF16350">
    <property type="entry name" value="FAO_M"/>
    <property type="match status" value="1"/>
</dbReference>
<dbReference type="SUPFAM" id="SSF101790">
    <property type="entry name" value="Aminomethyltransferase beta-barrel domain"/>
    <property type="match status" value="1"/>
</dbReference>
<evidence type="ECO:0000256" key="3">
    <source>
        <dbReference type="ARBA" id="ARBA00023002"/>
    </source>
</evidence>
<protein>
    <submittedName>
        <fullName evidence="8">FAD-dependent oxidoreductase</fullName>
    </submittedName>
</protein>
<dbReference type="InterPro" id="IPR036188">
    <property type="entry name" value="FAD/NAD-bd_sf"/>
</dbReference>
<gene>
    <name evidence="8" type="ORF">RGQ13_00235</name>
</gene>
<dbReference type="Gene3D" id="3.30.1360.120">
    <property type="entry name" value="Probable tRNA modification gtpase trme, domain 1"/>
    <property type="match status" value="1"/>
</dbReference>
<dbReference type="InterPro" id="IPR032503">
    <property type="entry name" value="FAO_M"/>
</dbReference>
<evidence type="ECO:0000259" key="7">
    <source>
        <dbReference type="Pfam" id="PF16350"/>
    </source>
</evidence>
<dbReference type="InterPro" id="IPR027266">
    <property type="entry name" value="TrmE/GcvT-like"/>
</dbReference>
<evidence type="ECO:0000259" key="5">
    <source>
        <dbReference type="Pfam" id="PF01571"/>
    </source>
</evidence>
<comment type="similarity">
    <text evidence="1">Belongs to the GcvT family.</text>
</comment>
<keyword evidence="2" id="KW-0808">Transferase</keyword>
<dbReference type="Gene3D" id="3.30.9.10">
    <property type="entry name" value="D-Amino Acid Oxidase, subunit A, domain 2"/>
    <property type="match status" value="1"/>
</dbReference>
<dbReference type="SUPFAM" id="SSF51905">
    <property type="entry name" value="FAD/NAD(P)-binding domain"/>
    <property type="match status" value="1"/>
</dbReference>
<dbReference type="PANTHER" id="PTHR43757">
    <property type="entry name" value="AMINOMETHYLTRANSFERASE"/>
    <property type="match status" value="1"/>
</dbReference>
<dbReference type="Gene3D" id="3.30.70.1400">
    <property type="entry name" value="Aminomethyltransferase beta-barrel domains"/>
    <property type="match status" value="1"/>
</dbReference>
<dbReference type="Pfam" id="PF08669">
    <property type="entry name" value="GCV_T_C"/>
    <property type="match status" value="1"/>
</dbReference>
<feature type="domain" description="GCVT N-terminal" evidence="5">
    <location>
        <begin position="428"/>
        <end position="709"/>
    </location>
</feature>
<dbReference type="Pfam" id="PF01571">
    <property type="entry name" value="GCV_T"/>
    <property type="match status" value="1"/>
</dbReference>
<dbReference type="InterPro" id="IPR013977">
    <property type="entry name" value="GcvT_C"/>
</dbReference>
<dbReference type="PANTHER" id="PTHR43757:SF2">
    <property type="entry name" value="AMINOMETHYLTRANSFERASE, MITOCHONDRIAL"/>
    <property type="match status" value="1"/>
</dbReference>
<dbReference type="InterPro" id="IPR006076">
    <property type="entry name" value="FAD-dep_OxRdtase"/>
</dbReference>
<evidence type="ECO:0000259" key="6">
    <source>
        <dbReference type="Pfam" id="PF08669"/>
    </source>
</evidence>
<dbReference type="SUPFAM" id="SSF103025">
    <property type="entry name" value="Folate-binding domain"/>
    <property type="match status" value="1"/>
</dbReference>
<dbReference type="InterPro" id="IPR006222">
    <property type="entry name" value="GCVT_N"/>
</dbReference>
<evidence type="ECO:0000313" key="9">
    <source>
        <dbReference type="Proteomes" id="UP001258994"/>
    </source>
</evidence>
<dbReference type="Proteomes" id="UP001258994">
    <property type="component" value="Chromosome"/>
</dbReference>
<evidence type="ECO:0000259" key="4">
    <source>
        <dbReference type="Pfam" id="PF01266"/>
    </source>
</evidence>
<evidence type="ECO:0000256" key="2">
    <source>
        <dbReference type="ARBA" id="ARBA00022576"/>
    </source>
</evidence>
<dbReference type="SUPFAM" id="SSF54373">
    <property type="entry name" value="FAD-linked reductases, C-terminal domain"/>
    <property type="match status" value="1"/>
</dbReference>
<dbReference type="Pfam" id="PF01266">
    <property type="entry name" value="DAO"/>
    <property type="match status" value="1"/>
</dbReference>
<organism evidence="8 9">
    <name type="scientific">Thalassotalea psychrophila</name>
    <dbReference type="NCBI Taxonomy" id="3065647"/>
    <lineage>
        <taxon>Bacteria</taxon>
        <taxon>Pseudomonadati</taxon>
        <taxon>Pseudomonadota</taxon>
        <taxon>Gammaproteobacteria</taxon>
        <taxon>Alteromonadales</taxon>
        <taxon>Colwelliaceae</taxon>
        <taxon>Thalassotalea</taxon>
    </lineage>
</organism>
<reference evidence="9" key="1">
    <citation type="submission" date="2023-09" db="EMBL/GenBank/DDBJ databases">
        <authorList>
            <person name="Li S."/>
            <person name="Li X."/>
            <person name="Zhang C."/>
            <person name="Zhao Z."/>
        </authorList>
    </citation>
    <scope>NUCLEOTIDE SEQUENCE [LARGE SCALE GENOMIC DNA]</scope>
    <source>
        <strain evidence="9">SQ149</strain>
    </source>
</reference>
<keyword evidence="9" id="KW-1185">Reference proteome</keyword>
<sequence length="817" mass="90321">MKNKTKVVIVGGGAMGCGLAYHLAEEGWTDIMLIEKAELTSGSTWHAAGQCPSFTGSYNLAKLHEYSNTLYPKLEELTGQYVGWHECGGIRLAFTDEEVDWFKRVAGFSHNVGFHMEVISPERIKELVPHLNVDGVKAGAYTASDGHVDPAGIANAMAIGARKKGAEIVRHNLVLDINQLPSGEWEVVTEKGNIICEHVVNAAGCYARQVAQMVGCDVPMTNMLHQYFVTDSVKEFEGSDAEMPVIRDPSASAYYRQEQKSALMGIYETDPQWAEEAWAPKGHPEWESESELFTGSFDKSLTHLEKVLERMPIWAESGFKRIVHGAIPHTPDANPLLGPAPGLKNYWMCNGSAIGIAQGAGAGKYLAQWMVHGEAEINMAEFDPRRFGNWCNEDYVREKSFEDYNRMYAFSAPGEELDTGRKLRTSPLYQILKTKNCIYTQAFGWERPKWFAPEGVEETVGYKRSNSFESVANECKAVRERVGVMDLSSFAKFEVSGPDAGEFINKLTANKLPKQNGIVLTHALNKNGVFETEFTITRLAEDKYYLLSGSTCESRDWDLLNQRKDEVASDADVTLSKVTIKNVSDDYGILVLAGPDSRKVLEKITEDDVSKANFKWLTGREITVAGIELVALKLNYVGELGWELHCPMDKMVDLYQAIFAAGTPFGIADFGMYAVNSMRMEKAYKGFGTELTNEITMVEADMGRFYKLDQGEFVGKDALLQRIDQGAAIKCVYLQIDAIDADVYGGEAVFSADNKVIGVATSGGYGHIVKQSLAFAYVDAAFSAADTVLQVEILGEMCQAKVLADPLWDPACERSRS</sequence>
<dbReference type="Gene3D" id="2.40.30.110">
    <property type="entry name" value="Aminomethyltransferase beta-barrel domains"/>
    <property type="match status" value="1"/>
</dbReference>
<keyword evidence="3" id="KW-0560">Oxidoreductase</keyword>